<dbReference type="AlphaFoldDB" id="A0A1V9ZAT3"/>
<evidence type="ECO:0000313" key="10">
    <source>
        <dbReference type="Proteomes" id="UP000243579"/>
    </source>
</evidence>
<feature type="compositionally biased region" description="Basic and acidic residues" evidence="7">
    <location>
        <begin position="1"/>
        <end position="17"/>
    </location>
</feature>
<evidence type="ECO:0000256" key="4">
    <source>
        <dbReference type="ARBA" id="ARBA00022989"/>
    </source>
</evidence>
<dbReference type="PANTHER" id="PTHR10926:SF0">
    <property type="entry name" value="CDC50, ISOFORM A"/>
    <property type="match status" value="1"/>
</dbReference>
<reference evidence="9 10" key="1">
    <citation type="journal article" date="2014" name="Genome Biol. Evol.">
        <title>The secreted proteins of Achlya hypogyna and Thraustotheca clavata identify the ancestral oomycete secretome and reveal gene acquisitions by horizontal gene transfer.</title>
        <authorList>
            <person name="Misner I."/>
            <person name="Blouin N."/>
            <person name="Leonard G."/>
            <person name="Richards T.A."/>
            <person name="Lane C.E."/>
        </authorList>
    </citation>
    <scope>NUCLEOTIDE SEQUENCE [LARGE SCALE GENOMIC DNA]</scope>
    <source>
        <strain evidence="9 10">ATCC 48635</strain>
    </source>
</reference>
<protein>
    <submittedName>
        <fullName evidence="9">Protein kinase</fullName>
    </submittedName>
</protein>
<evidence type="ECO:0000256" key="7">
    <source>
        <dbReference type="SAM" id="MobiDB-lite"/>
    </source>
</evidence>
<evidence type="ECO:0000256" key="5">
    <source>
        <dbReference type="ARBA" id="ARBA00023136"/>
    </source>
</evidence>
<feature type="transmembrane region" description="Helical" evidence="8">
    <location>
        <begin position="76"/>
        <end position="98"/>
    </location>
</feature>
<dbReference type="Proteomes" id="UP000243579">
    <property type="component" value="Unassembled WGS sequence"/>
</dbReference>
<comment type="similarity">
    <text evidence="2 6">Belongs to the CDC50/LEM3 family.</text>
</comment>
<keyword evidence="9" id="KW-0808">Transferase</keyword>
<proteinExistence type="inferred from homology"/>
<feature type="transmembrane region" description="Helical" evidence="8">
    <location>
        <begin position="396"/>
        <end position="417"/>
    </location>
</feature>
<evidence type="ECO:0000313" key="9">
    <source>
        <dbReference type="EMBL" id="OQR95099.1"/>
    </source>
</evidence>
<gene>
    <name evidence="9" type="ORF">ACHHYP_00379</name>
</gene>
<dbReference type="GO" id="GO:0005794">
    <property type="term" value="C:Golgi apparatus"/>
    <property type="evidence" value="ECO:0007669"/>
    <property type="project" value="TreeGrafter"/>
</dbReference>
<dbReference type="EMBL" id="JNBR01000335">
    <property type="protein sequence ID" value="OQR95099.1"/>
    <property type="molecule type" value="Genomic_DNA"/>
</dbReference>
<evidence type="ECO:0000256" key="6">
    <source>
        <dbReference type="PIRNR" id="PIRNR015840"/>
    </source>
</evidence>
<keyword evidence="9" id="KW-0418">Kinase</keyword>
<evidence type="ECO:0000256" key="2">
    <source>
        <dbReference type="ARBA" id="ARBA00009457"/>
    </source>
</evidence>
<feature type="compositionally biased region" description="Polar residues" evidence="7">
    <location>
        <begin position="18"/>
        <end position="34"/>
    </location>
</feature>
<keyword evidence="5 6" id="KW-0472">Membrane</keyword>
<keyword evidence="4 8" id="KW-1133">Transmembrane helix</keyword>
<dbReference type="STRING" id="1202772.A0A1V9ZAT3"/>
<dbReference type="GO" id="GO:0005783">
    <property type="term" value="C:endoplasmic reticulum"/>
    <property type="evidence" value="ECO:0007669"/>
    <property type="project" value="TreeGrafter"/>
</dbReference>
<accession>A0A1V9ZAT3</accession>
<keyword evidence="10" id="KW-1185">Reference proteome</keyword>
<organism evidence="9 10">
    <name type="scientific">Achlya hypogyna</name>
    <name type="common">Oomycete</name>
    <name type="synonym">Protoachlya hypogyna</name>
    <dbReference type="NCBI Taxonomy" id="1202772"/>
    <lineage>
        <taxon>Eukaryota</taxon>
        <taxon>Sar</taxon>
        <taxon>Stramenopiles</taxon>
        <taxon>Oomycota</taxon>
        <taxon>Saprolegniomycetes</taxon>
        <taxon>Saprolegniales</taxon>
        <taxon>Achlyaceae</taxon>
        <taxon>Achlya</taxon>
    </lineage>
</organism>
<name>A0A1V9ZAT3_ACHHY</name>
<evidence type="ECO:0000256" key="8">
    <source>
        <dbReference type="SAM" id="Phobius"/>
    </source>
</evidence>
<dbReference type="GO" id="GO:0005886">
    <property type="term" value="C:plasma membrane"/>
    <property type="evidence" value="ECO:0007669"/>
    <property type="project" value="TreeGrafter"/>
</dbReference>
<comment type="caution">
    <text evidence="9">The sequence shown here is derived from an EMBL/GenBank/DDBJ whole genome shotgun (WGS) entry which is preliminary data.</text>
</comment>
<comment type="subcellular location">
    <subcellularLocation>
        <location evidence="1">Membrane</location>
        <topology evidence="1">Multi-pass membrane protein</topology>
    </subcellularLocation>
</comment>
<evidence type="ECO:0000256" key="1">
    <source>
        <dbReference type="ARBA" id="ARBA00004141"/>
    </source>
</evidence>
<dbReference type="OrthoDB" id="340608at2759"/>
<dbReference type="InterPro" id="IPR005045">
    <property type="entry name" value="CDC50/LEM3_fam"/>
</dbReference>
<evidence type="ECO:0000256" key="3">
    <source>
        <dbReference type="ARBA" id="ARBA00022692"/>
    </source>
</evidence>
<keyword evidence="3 8" id="KW-0812">Transmembrane</keyword>
<dbReference type="PIRSF" id="PIRSF015840">
    <property type="entry name" value="DUF284_TM_euk"/>
    <property type="match status" value="1"/>
</dbReference>
<feature type="region of interest" description="Disordered" evidence="7">
    <location>
        <begin position="1"/>
        <end position="63"/>
    </location>
</feature>
<dbReference type="PANTHER" id="PTHR10926">
    <property type="entry name" value="CELL CYCLE CONTROL PROTEIN 50"/>
    <property type="match status" value="1"/>
</dbReference>
<dbReference type="Pfam" id="PF03381">
    <property type="entry name" value="CDC50"/>
    <property type="match status" value="1"/>
</dbReference>
<sequence length="437" mass="47910">MSKRAESVRAPPREFTQRRASLQFSPKKTDSVLTPSARPRASTEAVPAVSTRGPNRPDDSRWSQQTLPMWKPILTLWWSIGILMTCAAACLVLGILVYRGSTELSVYRVVYDGPGAIAANQEGGSVARLSNCHLASLADANSFSGARTCFVTIKLEKDFAADGHLFYELDPFYQNHRRLVASQQPSQLLDIWTQDSYGTTECEPLISATSDVCFGSVCNGTVRERELYPCGLVANTMFNDIFWLHSGSVPSGVSLGHSDMNSQGIARTFLTFNVVNPTLTLDLGTYLPIWNNPNFSRIIPAPGAANPPIITADYTNSTAWTTTQPPGVGLENEWFRVWIDIAATPSVRKLYGRIDKSKLLQGTTLTFAVQSNFFAHEGTKAIVLAELGWFGSENRPLGVAFIVTGSLCAFAGLVFLVRALRNPRKLGDVSALKWKLH</sequence>
<dbReference type="GO" id="GO:0016301">
    <property type="term" value="F:kinase activity"/>
    <property type="evidence" value="ECO:0007669"/>
    <property type="project" value="UniProtKB-KW"/>
</dbReference>